<feature type="transmembrane region" description="Helical" evidence="1">
    <location>
        <begin position="989"/>
        <end position="1016"/>
    </location>
</feature>
<feature type="transmembrane region" description="Helical" evidence="1">
    <location>
        <begin position="387"/>
        <end position="413"/>
    </location>
</feature>
<feature type="transmembrane region" description="Helical" evidence="1">
    <location>
        <begin position="916"/>
        <end position="941"/>
    </location>
</feature>
<protein>
    <submittedName>
        <fullName evidence="2">Efflux RND transporter permease subunit</fullName>
    </submittedName>
</protein>
<keyword evidence="1" id="KW-0472">Membrane</keyword>
<dbReference type="Proteomes" id="UP001431449">
    <property type="component" value="Unassembled WGS sequence"/>
</dbReference>
<feature type="transmembrane region" description="Helical" evidence="1">
    <location>
        <begin position="462"/>
        <end position="483"/>
    </location>
</feature>
<keyword evidence="3" id="KW-1185">Reference proteome</keyword>
<dbReference type="PANTHER" id="PTHR32063:SF33">
    <property type="entry name" value="RND SUPERFAMILY EFFLUX PUMP PERMEASE COMPONENT"/>
    <property type="match status" value="1"/>
</dbReference>
<feature type="transmembrane region" description="Helical" evidence="1">
    <location>
        <begin position="434"/>
        <end position="456"/>
    </location>
</feature>
<feature type="transmembrane region" description="Helical" evidence="1">
    <location>
        <begin position="335"/>
        <end position="355"/>
    </location>
</feature>
<feature type="transmembrane region" description="Helical" evidence="1">
    <location>
        <begin position="861"/>
        <end position="879"/>
    </location>
</feature>
<feature type="transmembrane region" description="Helical" evidence="1">
    <location>
        <begin position="962"/>
        <end position="983"/>
    </location>
</feature>
<feature type="transmembrane region" description="Helical" evidence="1">
    <location>
        <begin position="529"/>
        <end position="549"/>
    </location>
</feature>
<comment type="caution">
    <text evidence="2">The sequence shown here is derived from an EMBL/GenBank/DDBJ whole genome shotgun (WGS) entry which is preliminary data.</text>
</comment>
<organism evidence="2 3">
    <name type="scientific">Pseudomarimonas salicorniae</name>
    <dbReference type="NCBI Taxonomy" id="2933270"/>
    <lineage>
        <taxon>Bacteria</taxon>
        <taxon>Pseudomonadati</taxon>
        <taxon>Pseudomonadota</taxon>
        <taxon>Gammaproteobacteria</taxon>
        <taxon>Lysobacterales</taxon>
        <taxon>Lysobacteraceae</taxon>
        <taxon>Pseudomarimonas</taxon>
    </lineage>
</organism>
<dbReference type="PANTHER" id="PTHR32063">
    <property type="match status" value="1"/>
</dbReference>
<proteinExistence type="predicted"/>
<dbReference type="Gene3D" id="3.30.2090.10">
    <property type="entry name" value="Multidrug efflux transporter AcrB TolC docking domain, DN and DC subdomains"/>
    <property type="match status" value="2"/>
</dbReference>
<dbReference type="InterPro" id="IPR027463">
    <property type="entry name" value="AcrB_DN_DC_subdom"/>
</dbReference>
<evidence type="ECO:0000256" key="1">
    <source>
        <dbReference type="SAM" id="Phobius"/>
    </source>
</evidence>
<dbReference type="EMBL" id="JALNMH010000002">
    <property type="protein sequence ID" value="MCK7592560.1"/>
    <property type="molecule type" value="Genomic_DNA"/>
</dbReference>
<dbReference type="PRINTS" id="PR00702">
    <property type="entry name" value="ACRIFLAVINRP"/>
</dbReference>
<sequence>MNLLAAMIRNHPLANIGFAVVILLGMLAFATMPREQDPEINFNWVNISTALPGASAADVEDRVTNPLEDSLRNVQDVRFIASSSREGVSNILVRFRDMPERVFDKRVNDLRREVQNTASAELPEQAIDPVVLEITTSNGFPTAMVLLTGQAGDETLRYAAREIQNDLERIAGVDRVLALGFHEPELQVDFDPEALAAHGLNPDLLADQLRGWFRDVFAGKLKTEGHEWLVRVDGTTPEAGELARFSVRLPDGRSVPLESLARVGRGHERPRELAATDGRAAVLFSVTKVSRTNTLELVERIDDYLERRNPVLAVQGLELRLADDQTIPTREALGVMQSNAAIGLLLVMAVCWVFLGSRIAAMVALGVVFSICGALLVLQATGNTLNVSVLLGIVIVLGMLVDDAVVVVEAIYFRLQRGMPALQASLESLREVGLPVLAAVATTMAAFLPLMLLPGIVGKFMFVIPFVVSVGLAVSLIEAMWMLPAHVSALGPRALRTSRSQAWRARFTHRVRVLYTRALIHVMRQPRRYLGIALALFLGALAAVAAGAVRMQFFAFDPLRIFYVNVDMPASSSIEQTLARTGEVEQIVRAHLEPEEARSVVSLAGIKFTEMEPVYGDHYGQITVSLAPAGDEDRSVDEVIESMRRAIEDAPGISRNSFLRISGGPPASKAISVKVRGNDFDELRAATAALKREVAKIPGSRDVVDNDTAGRPEYGLEVDLEAVRRAGLDPGAVARLVRLHVDGEVVAELRHRGEKTELRVRARPEATQRIDDVLQRPVALPGGGSTQLGALVRSEVRDSPGLVRHWNWRRAITLEADLAEDGVDTVTANRMLREAWEGMRADYPGVDLDFSGELDDINESLAAMGPLFGLGLGLIYLILAAQFRSYFQPLLILVTVPLAFTGVTIGLLISRNPMSLYTLYGVIALTGIAVNAAIVLIDAANQRRAAGMRTLHATIYAARRRVVAVLMTTGTTIAGLFSLAFGLGGSSLLWGPVAASIVWGLAFSSVLTLFVVPVLYRQFMKQRR</sequence>
<evidence type="ECO:0000313" key="2">
    <source>
        <dbReference type="EMBL" id="MCK7592560.1"/>
    </source>
</evidence>
<dbReference type="Gene3D" id="1.20.1640.10">
    <property type="entry name" value="Multidrug efflux transporter AcrB transmembrane domain"/>
    <property type="match status" value="2"/>
</dbReference>
<dbReference type="SUPFAM" id="SSF82866">
    <property type="entry name" value="Multidrug efflux transporter AcrB transmembrane domain"/>
    <property type="match status" value="2"/>
</dbReference>
<dbReference type="SUPFAM" id="SSF82693">
    <property type="entry name" value="Multidrug efflux transporter AcrB pore domain, PN1, PN2, PC1 and PC2 subdomains"/>
    <property type="match status" value="3"/>
</dbReference>
<feature type="transmembrane region" description="Helical" evidence="1">
    <location>
        <begin position="12"/>
        <end position="32"/>
    </location>
</feature>
<keyword evidence="1" id="KW-0812">Transmembrane</keyword>
<dbReference type="Gene3D" id="3.30.70.1430">
    <property type="entry name" value="Multidrug efflux transporter AcrB pore domain"/>
    <property type="match status" value="2"/>
</dbReference>
<dbReference type="Gene3D" id="3.30.70.1320">
    <property type="entry name" value="Multidrug efflux transporter AcrB pore domain like"/>
    <property type="match status" value="1"/>
</dbReference>
<reference evidence="2" key="1">
    <citation type="submission" date="2022-04" db="EMBL/GenBank/DDBJ databases">
        <title>Lysobacter sp. CAU 1642 isolated from sea sand.</title>
        <authorList>
            <person name="Kim W."/>
        </authorList>
    </citation>
    <scope>NUCLEOTIDE SEQUENCE</scope>
    <source>
        <strain evidence="2">CAU 1642</strain>
    </source>
</reference>
<dbReference type="RefSeq" id="WP_248204766.1">
    <property type="nucleotide sequence ID" value="NZ_JALNMH010000002.1"/>
</dbReference>
<dbReference type="InterPro" id="IPR001036">
    <property type="entry name" value="Acrflvin-R"/>
</dbReference>
<gene>
    <name evidence="2" type="ORF">M0G41_02635</name>
</gene>
<feature type="transmembrane region" description="Helical" evidence="1">
    <location>
        <begin position="891"/>
        <end position="910"/>
    </location>
</feature>
<evidence type="ECO:0000313" key="3">
    <source>
        <dbReference type="Proteomes" id="UP001431449"/>
    </source>
</evidence>
<accession>A0ABT0GEW2</accession>
<dbReference type="Pfam" id="PF00873">
    <property type="entry name" value="ACR_tran"/>
    <property type="match status" value="1"/>
</dbReference>
<dbReference type="Gene3D" id="3.30.70.1440">
    <property type="entry name" value="Multidrug efflux transporter AcrB pore domain"/>
    <property type="match status" value="1"/>
</dbReference>
<feature type="transmembrane region" description="Helical" evidence="1">
    <location>
        <begin position="362"/>
        <end position="381"/>
    </location>
</feature>
<keyword evidence="1" id="KW-1133">Transmembrane helix</keyword>
<name>A0ABT0GEW2_9GAMM</name>
<dbReference type="SUPFAM" id="SSF82714">
    <property type="entry name" value="Multidrug efflux transporter AcrB TolC docking domain, DN and DC subdomains"/>
    <property type="match status" value="2"/>
</dbReference>